<dbReference type="InterPro" id="IPR010921">
    <property type="entry name" value="Trp_repressor/repl_initiator"/>
</dbReference>
<accession>A0A7T3RBW9</accession>
<evidence type="ECO:0000313" key="9">
    <source>
        <dbReference type="Proteomes" id="UP000595224"/>
    </source>
</evidence>
<dbReference type="InterPro" id="IPR013335">
    <property type="entry name" value="Trp_repress_bac"/>
</dbReference>
<sequence length="98" mass="11563">MDEENRYPDSIMEICQLLAKTDDSQLIFDFFECLFTRAELRDFSNRWNLVKELDAGTTQREIARKYGMSLCNITRGSKEMKKADSAFVRMLEKLKETH</sequence>
<protein>
    <submittedName>
        <fullName evidence="8">Transcriptional regulator</fullName>
    </submittedName>
</protein>
<dbReference type="RefSeq" id="WP_177528106.1">
    <property type="nucleotide sequence ID" value="NZ_CBCSHE010000001.1"/>
</dbReference>
<evidence type="ECO:0000256" key="4">
    <source>
        <dbReference type="ARBA" id="ARBA00022491"/>
    </source>
</evidence>
<evidence type="ECO:0000256" key="7">
    <source>
        <dbReference type="ARBA" id="ARBA00023163"/>
    </source>
</evidence>
<keyword evidence="7" id="KW-0804">Transcription</keyword>
<dbReference type="Proteomes" id="UP000595224">
    <property type="component" value="Chromosome"/>
</dbReference>
<dbReference type="GO" id="GO:0003700">
    <property type="term" value="F:DNA-binding transcription factor activity"/>
    <property type="evidence" value="ECO:0007669"/>
    <property type="project" value="InterPro"/>
</dbReference>
<dbReference type="SUPFAM" id="SSF48295">
    <property type="entry name" value="TrpR-like"/>
    <property type="match status" value="1"/>
</dbReference>
<dbReference type="PANTHER" id="PTHR38025:SF1">
    <property type="entry name" value="TRP OPERON REPRESSOR"/>
    <property type="match status" value="1"/>
</dbReference>
<organism evidence="8 9">
    <name type="scientific">Treponema peruense</name>
    <dbReference type="NCBI Taxonomy" id="2787628"/>
    <lineage>
        <taxon>Bacteria</taxon>
        <taxon>Pseudomonadati</taxon>
        <taxon>Spirochaetota</taxon>
        <taxon>Spirochaetia</taxon>
        <taxon>Spirochaetales</taxon>
        <taxon>Treponemataceae</taxon>
        <taxon>Treponema</taxon>
    </lineage>
</organism>
<name>A0A7T3RBW9_9SPIR</name>
<dbReference type="Pfam" id="PF01371">
    <property type="entry name" value="Trp_repressor"/>
    <property type="match status" value="1"/>
</dbReference>
<evidence type="ECO:0000256" key="2">
    <source>
        <dbReference type="ARBA" id="ARBA00007027"/>
    </source>
</evidence>
<evidence type="ECO:0000256" key="5">
    <source>
        <dbReference type="ARBA" id="ARBA00023015"/>
    </source>
</evidence>
<evidence type="ECO:0000256" key="3">
    <source>
        <dbReference type="ARBA" id="ARBA00022490"/>
    </source>
</evidence>
<reference evidence="8 9" key="1">
    <citation type="submission" date="2020-11" db="EMBL/GenBank/DDBJ databases">
        <title>Treponema Peruensis nv. sp., first commensal Treponema isolated from human feces.</title>
        <authorList>
            <person name="Belkhou C."/>
            <person name="Raes J."/>
        </authorList>
    </citation>
    <scope>NUCLEOTIDE SEQUENCE [LARGE SCALE GENOMIC DNA]</scope>
    <source>
        <strain evidence="8 9">RCC2812</strain>
    </source>
</reference>
<keyword evidence="5" id="KW-0805">Transcription regulation</keyword>
<evidence type="ECO:0000256" key="1">
    <source>
        <dbReference type="ARBA" id="ARBA00004496"/>
    </source>
</evidence>
<keyword evidence="9" id="KW-1185">Reference proteome</keyword>
<evidence type="ECO:0000256" key="6">
    <source>
        <dbReference type="ARBA" id="ARBA00023125"/>
    </source>
</evidence>
<dbReference type="InterPro" id="IPR000831">
    <property type="entry name" value="Trp_repress"/>
</dbReference>
<gene>
    <name evidence="8" type="ORF">IWA51_08365</name>
</gene>
<comment type="subcellular location">
    <subcellularLocation>
        <location evidence="1">Cytoplasm</location>
    </subcellularLocation>
</comment>
<dbReference type="InterPro" id="IPR038116">
    <property type="entry name" value="TrpR-like_sf"/>
</dbReference>
<keyword evidence="3" id="KW-0963">Cytoplasm</keyword>
<keyword evidence="6" id="KW-0238">DNA-binding</keyword>
<dbReference type="GO" id="GO:0043565">
    <property type="term" value="F:sequence-specific DNA binding"/>
    <property type="evidence" value="ECO:0007669"/>
    <property type="project" value="InterPro"/>
</dbReference>
<keyword evidence="4" id="KW-0678">Repressor</keyword>
<dbReference type="Gene3D" id="1.10.1270.10">
    <property type="entry name" value="TrpR-like"/>
    <property type="match status" value="1"/>
</dbReference>
<comment type="similarity">
    <text evidence="2">Belongs to the TrpR family.</text>
</comment>
<dbReference type="PANTHER" id="PTHR38025">
    <property type="entry name" value="TRP OPERON REPRESSOR"/>
    <property type="match status" value="1"/>
</dbReference>
<proteinExistence type="inferred from homology"/>
<dbReference type="AlphaFoldDB" id="A0A7T3RBW9"/>
<dbReference type="KEGG" id="tper:IWA51_08365"/>
<dbReference type="GO" id="GO:0005737">
    <property type="term" value="C:cytoplasm"/>
    <property type="evidence" value="ECO:0007669"/>
    <property type="project" value="UniProtKB-SubCell"/>
</dbReference>
<dbReference type="EMBL" id="CP064936">
    <property type="protein sequence ID" value="QQA00286.1"/>
    <property type="molecule type" value="Genomic_DNA"/>
</dbReference>
<evidence type="ECO:0000313" key="8">
    <source>
        <dbReference type="EMBL" id="QQA00286.1"/>
    </source>
</evidence>